<dbReference type="Gene3D" id="1.10.340.70">
    <property type="match status" value="1"/>
</dbReference>
<keyword evidence="2" id="KW-0217">Developmental protein</keyword>
<feature type="domain" description="EGF-like" evidence="16">
    <location>
        <begin position="946"/>
        <end position="984"/>
    </location>
</feature>
<dbReference type="InterPro" id="IPR041588">
    <property type="entry name" value="Integrase_H2C2"/>
</dbReference>
<dbReference type="Proteomes" id="UP000675881">
    <property type="component" value="Chromosome 8"/>
</dbReference>
<dbReference type="Gene3D" id="3.80.10.10">
    <property type="entry name" value="Ribonuclease Inhibitor"/>
    <property type="match status" value="4"/>
</dbReference>
<feature type="disulfide bond" evidence="10">
    <location>
        <begin position="934"/>
        <end position="943"/>
    </location>
</feature>
<dbReference type="InterPro" id="IPR000742">
    <property type="entry name" value="EGF"/>
</dbReference>
<dbReference type="InterPro" id="IPR001881">
    <property type="entry name" value="EGF-like_Ca-bd_dom"/>
</dbReference>
<dbReference type="PROSITE" id="PS01187">
    <property type="entry name" value="EGF_CA"/>
    <property type="match status" value="2"/>
</dbReference>
<feature type="chain" id="PRO_5043445112" evidence="13">
    <location>
        <begin position="21"/>
        <end position="2023"/>
    </location>
</feature>
<evidence type="ECO:0000256" key="7">
    <source>
        <dbReference type="ARBA" id="ARBA00022737"/>
    </source>
</evidence>
<dbReference type="SMART" id="SM00369">
    <property type="entry name" value="LRR_TYP"/>
    <property type="match status" value="14"/>
</dbReference>
<evidence type="ECO:0000256" key="13">
    <source>
        <dbReference type="SAM" id="SignalP"/>
    </source>
</evidence>
<dbReference type="SMART" id="SM00041">
    <property type="entry name" value="CT"/>
    <property type="match status" value="1"/>
</dbReference>
<dbReference type="Pfam" id="PF01463">
    <property type="entry name" value="LRRCT"/>
    <property type="match status" value="2"/>
</dbReference>
<feature type="disulfide bond" evidence="10">
    <location>
        <begin position="1264"/>
        <end position="1281"/>
    </location>
</feature>
<dbReference type="GO" id="GO:0007411">
    <property type="term" value="P:axon guidance"/>
    <property type="evidence" value="ECO:0007669"/>
    <property type="project" value="UniProtKB-ARBA"/>
</dbReference>
<dbReference type="PANTHER" id="PTHR45836">
    <property type="entry name" value="SLIT HOMOLOG"/>
    <property type="match status" value="1"/>
</dbReference>
<dbReference type="GO" id="GO:0010160">
    <property type="term" value="P:formation of animal organ boundary"/>
    <property type="evidence" value="ECO:0007669"/>
    <property type="project" value="UniProtKB-ARBA"/>
</dbReference>
<feature type="domain" description="EGF-like" evidence="16">
    <location>
        <begin position="908"/>
        <end position="944"/>
    </location>
</feature>
<dbReference type="FunFam" id="2.10.25.10:FF:000063">
    <property type="entry name" value="Slit guidance ligand 2"/>
    <property type="match status" value="1"/>
</dbReference>
<dbReference type="PANTHER" id="PTHR45836:SF4">
    <property type="entry name" value="PROTEIN SLIT"/>
    <property type="match status" value="1"/>
</dbReference>
<dbReference type="Pfam" id="PF13855">
    <property type="entry name" value="LRR_8"/>
    <property type="match status" value="5"/>
</dbReference>
<dbReference type="PROSITE" id="PS01186">
    <property type="entry name" value="EGF_2"/>
    <property type="match status" value="5"/>
</dbReference>
<comment type="subcellular location">
    <subcellularLocation>
        <location evidence="1">Secreted</location>
    </subcellularLocation>
</comment>
<dbReference type="SMART" id="SM00181">
    <property type="entry name" value="EGF"/>
    <property type="match status" value="7"/>
</dbReference>
<dbReference type="InterPro" id="IPR018097">
    <property type="entry name" value="EGF_Ca-bd_CS"/>
</dbReference>
<dbReference type="CDD" id="cd00054">
    <property type="entry name" value="EGF_CA"/>
    <property type="match status" value="6"/>
</dbReference>
<dbReference type="OrthoDB" id="6366253at2759"/>
<feature type="compositionally biased region" description="Low complexity" evidence="12">
    <location>
        <begin position="1527"/>
        <end position="1540"/>
    </location>
</feature>
<feature type="domain" description="EGF-like" evidence="16">
    <location>
        <begin position="869"/>
        <end position="906"/>
    </location>
</feature>
<feature type="disulfide bond" evidence="10">
    <location>
        <begin position="1037"/>
        <end position="1047"/>
    </location>
</feature>
<evidence type="ECO:0000313" key="18">
    <source>
        <dbReference type="Proteomes" id="UP000675881"/>
    </source>
</evidence>
<evidence type="ECO:0000256" key="2">
    <source>
        <dbReference type="ARBA" id="ARBA00022473"/>
    </source>
</evidence>
<dbReference type="InterPro" id="IPR000483">
    <property type="entry name" value="Cys-rich_flank_reg_C"/>
</dbReference>
<organism evidence="17 18">
    <name type="scientific">Lepeophtheirus salmonis</name>
    <name type="common">Salmon louse</name>
    <name type="synonym">Caligus salmonis</name>
    <dbReference type="NCBI Taxonomy" id="72036"/>
    <lineage>
        <taxon>Eukaryota</taxon>
        <taxon>Metazoa</taxon>
        <taxon>Ecdysozoa</taxon>
        <taxon>Arthropoda</taxon>
        <taxon>Crustacea</taxon>
        <taxon>Multicrustacea</taxon>
        <taxon>Hexanauplia</taxon>
        <taxon>Copepoda</taxon>
        <taxon>Siphonostomatoida</taxon>
        <taxon>Caligidae</taxon>
        <taxon>Lepeophtheirus</taxon>
    </lineage>
</organism>
<dbReference type="PROSITE" id="PS50026">
    <property type="entry name" value="EGF_3"/>
    <property type="match status" value="7"/>
</dbReference>
<keyword evidence="4 10" id="KW-0245">EGF-like domain</keyword>
<keyword evidence="5" id="KW-0433">Leucine-rich repeat</keyword>
<dbReference type="PROSITE" id="PS01225">
    <property type="entry name" value="CTCK_2"/>
    <property type="match status" value="1"/>
</dbReference>
<feature type="domain" description="CTCK" evidence="14">
    <location>
        <begin position="1319"/>
        <end position="1383"/>
    </location>
</feature>
<dbReference type="SMART" id="SM00013">
    <property type="entry name" value="LRRNT"/>
    <property type="match status" value="4"/>
</dbReference>
<dbReference type="FunFam" id="2.10.25.10:FF:000556">
    <property type="entry name" value="Blast:Protein slit"/>
    <property type="match status" value="1"/>
</dbReference>
<dbReference type="EMBL" id="HG994587">
    <property type="protein sequence ID" value="CAF3018880.1"/>
    <property type="molecule type" value="Genomic_DNA"/>
</dbReference>
<keyword evidence="9" id="KW-0325">Glycoprotein</keyword>
<dbReference type="GO" id="GO:0051239">
    <property type="term" value="P:regulation of multicellular organismal process"/>
    <property type="evidence" value="ECO:0007669"/>
    <property type="project" value="UniProtKB-ARBA"/>
</dbReference>
<gene>
    <name evidence="17" type="ORF">LSAA_13829</name>
</gene>
<evidence type="ECO:0000256" key="12">
    <source>
        <dbReference type="SAM" id="MobiDB-lite"/>
    </source>
</evidence>
<dbReference type="FunFam" id="2.10.25.10:FF:000851">
    <property type="entry name" value="Slit homolog 1 protein"/>
    <property type="match status" value="1"/>
</dbReference>
<feature type="disulfide bond" evidence="11">
    <location>
        <begin position="1220"/>
        <end position="1247"/>
    </location>
</feature>
<dbReference type="Pfam" id="PF12661">
    <property type="entry name" value="hEGF"/>
    <property type="match status" value="2"/>
</dbReference>
<evidence type="ECO:0000259" key="16">
    <source>
        <dbReference type="PROSITE" id="PS50026"/>
    </source>
</evidence>
<feature type="disulfide bond" evidence="10">
    <location>
        <begin position="1060"/>
        <end position="1069"/>
    </location>
</feature>
<dbReference type="FunFam" id="3.80.10.10:FF:000770">
    <property type="entry name" value="Uncharacterized protein"/>
    <property type="match status" value="2"/>
</dbReference>
<dbReference type="GO" id="GO:0005576">
    <property type="term" value="C:extracellular region"/>
    <property type="evidence" value="ECO:0007669"/>
    <property type="project" value="UniProtKB-SubCell"/>
</dbReference>
<name>A0A7R8D9K5_LEPSM</name>
<dbReference type="PROSITE" id="PS50025">
    <property type="entry name" value="LAM_G_DOMAIN"/>
    <property type="match status" value="1"/>
</dbReference>
<dbReference type="SUPFAM" id="SSF52058">
    <property type="entry name" value="L domain-like"/>
    <property type="match status" value="3"/>
</dbReference>
<dbReference type="Pfam" id="PF00560">
    <property type="entry name" value="LRR_1"/>
    <property type="match status" value="1"/>
</dbReference>
<dbReference type="Pfam" id="PF00008">
    <property type="entry name" value="EGF"/>
    <property type="match status" value="4"/>
</dbReference>
<proteinExistence type="predicted"/>
<feature type="region of interest" description="Disordered" evidence="12">
    <location>
        <begin position="1406"/>
        <end position="1425"/>
    </location>
</feature>
<dbReference type="CDD" id="cd00110">
    <property type="entry name" value="LamG"/>
    <property type="match status" value="1"/>
</dbReference>
<keyword evidence="3" id="KW-0964">Secreted</keyword>
<protein>
    <submittedName>
        <fullName evidence="17">SLIT2</fullName>
    </submittedName>
</protein>
<evidence type="ECO:0000256" key="1">
    <source>
        <dbReference type="ARBA" id="ARBA00004613"/>
    </source>
</evidence>
<feature type="compositionally biased region" description="Low complexity" evidence="12">
    <location>
        <begin position="1492"/>
        <end position="1506"/>
    </location>
</feature>
<feature type="compositionally biased region" description="Basic and acidic residues" evidence="12">
    <location>
        <begin position="1619"/>
        <end position="1628"/>
    </location>
</feature>
<feature type="domain" description="EGF-like" evidence="16">
    <location>
        <begin position="832"/>
        <end position="867"/>
    </location>
</feature>
<dbReference type="FunFam" id="2.10.25.10:FF:000080">
    <property type="entry name" value="Neurogenic locus notch 1"/>
    <property type="match status" value="2"/>
</dbReference>
<dbReference type="FunFam" id="3.80.10.10:FF:000002">
    <property type="entry name" value="Slit guidance ligand 2"/>
    <property type="match status" value="1"/>
</dbReference>
<feature type="domain" description="Laminin G" evidence="15">
    <location>
        <begin position="1073"/>
        <end position="1247"/>
    </location>
</feature>
<evidence type="ECO:0000259" key="15">
    <source>
        <dbReference type="PROSITE" id="PS50025"/>
    </source>
</evidence>
<feature type="region of interest" description="Disordered" evidence="12">
    <location>
        <begin position="1527"/>
        <end position="1551"/>
    </location>
</feature>
<evidence type="ECO:0000256" key="11">
    <source>
        <dbReference type="PROSITE-ProRule" id="PRU00122"/>
    </source>
</evidence>
<dbReference type="Gene3D" id="2.10.25.10">
    <property type="entry name" value="Laminin"/>
    <property type="match status" value="7"/>
</dbReference>
<feature type="disulfide bond" evidence="10">
    <location>
        <begin position="896"/>
        <end position="905"/>
    </location>
</feature>
<evidence type="ECO:0000256" key="9">
    <source>
        <dbReference type="ARBA" id="ARBA00023180"/>
    </source>
</evidence>
<feature type="region of interest" description="Disordered" evidence="12">
    <location>
        <begin position="1435"/>
        <end position="1472"/>
    </location>
</feature>
<dbReference type="InterPro" id="IPR013320">
    <property type="entry name" value="ConA-like_dom_sf"/>
</dbReference>
<evidence type="ECO:0000256" key="10">
    <source>
        <dbReference type="PROSITE-ProRule" id="PRU00076"/>
    </source>
</evidence>
<dbReference type="InterPro" id="IPR051355">
    <property type="entry name" value="Notch/Slit_guidance"/>
</dbReference>
<keyword evidence="8 10" id="KW-1015">Disulfide bond</keyword>
<dbReference type="InterPro" id="IPR032675">
    <property type="entry name" value="LRR_dom_sf"/>
</dbReference>
<evidence type="ECO:0000256" key="8">
    <source>
        <dbReference type="ARBA" id="ARBA00023157"/>
    </source>
</evidence>
<feature type="domain" description="EGF-like" evidence="16">
    <location>
        <begin position="1255"/>
        <end position="1293"/>
    </location>
</feature>
<dbReference type="SUPFAM" id="SSF57196">
    <property type="entry name" value="EGF/Laminin"/>
    <property type="match status" value="6"/>
</dbReference>
<dbReference type="FunFam" id="2.10.25.10:FF:000729">
    <property type="entry name" value="Blast:Protein slit"/>
    <property type="match status" value="1"/>
</dbReference>
<dbReference type="PROSITE" id="PS51450">
    <property type="entry name" value="LRR"/>
    <property type="match status" value="4"/>
</dbReference>
<dbReference type="GO" id="GO:0048568">
    <property type="term" value="P:embryonic organ development"/>
    <property type="evidence" value="ECO:0007669"/>
    <property type="project" value="UniProtKB-ARBA"/>
</dbReference>
<comment type="caution">
    <text evidence="10">Lacks conserved residue(s) required for the propagation of feature annotation.</text>
</comment>
<dbReference type="Pfam" id="PF00054">
    <property type="entry name" value="Laminin_G_1"/>
    <property type="match status" value="1"/>
</dbReference>
<feature type="disulfide bond" evidence="10">
    <location>
        <begin position="1012"/>
        <end position="1021"/>
    </location>
</feature>
<dbReference type="Pfam" id="PF01462">
    <property type="entry name" value="LRRNT"/>
    <property type="match status" value="2"/>
</dbReference>
<dbReference type="Pfam" id="PF17921">
    <property type="entry name" value="Integrase_H2C2"/>
    <property type="match status" value="1"/>
</dbReference>
<feature type="region of interest" description="Disordered" evidence="12">
    <location>
        <begin position="1298"/>
        <end position="1320"/>
    </location>
</feature>
<dbReference type="GO" id="GO:0016477">
    <property type="term" value="P:cell migration"/>
    <property type="evidence" value="ECO:0007669"/>
    <property type="project" value="UniProtKB-ARBA"/>
</dbReference>
<feature type="signal peptide" evidence="13">
    <location>
        <begin position="1"/>
        <end position="20"/>
    </location>
</feature>
<accession>A0A7R8D9K5</accession>
<dbReference type="InterPro" id="IPR000152">
    <property type="entry name" value="EGF-type_Asp/Asn_hydroxyl_site"/>
</dbReference>
<evidence type="ECO:0000259" key="14">
    <source>
        <dbReference type="PROSITE" id="PS01225"/>
    </source>
</evidence>
<dbReference type="GO" id="GO:0022407">
    <property type="term" value="P:regulation of cell-cell adhesion"/>
    <property type="evidence" value="ECO:0007669"/>
    <property type="project" value="UniProtKB-ARBA"/>
</dbReference>
<dbReference type="InterPro" id="IPR000372">
    <property type="entry name" value="LRRNT"/>
</dbReference>
<dbReference type="SMART" id="SM00179">
    <property type="entry name" value="EGF_CA"/>
    <property type="match status" value="6"/>
</dbReference>
<dbReference type="GO" id="GO:0005509">
    <property type="term" value="F:calcium ion binding"/>
    <property type="evidence" value="ECO:0007669"/>
    <property type="project" value="InterPro"/>
</dbReference>
<feature type="compositionally biased region" description="Basic residues" evidence="12">
    <location>
        <begin position="1304"/>
        <end position="1320"/>
    </location>
</feature>
<dbReference type="InterPro" id="IPR001791">
    <property type="entry name" value="Laminin_G"/>
</dbReference>
<dbReference type="GO" id="GO:0008201">
    <property type="term" value="F:heparin binding"/>
    <property type="evidence" value="ECO:0007669"/>
    <property type="project" value="TreeGrafter"/>
</dbReference>
<dbReference type="SMART" id="SM00365">
    <property type="entry name" value="LRR_SD22"/>
    <property type="match status" value="9"/>
</dbReference>
<dbReference type="PROSITE" id="PS00022">
    <property type="entry name" value="EGF_1"/>
    <property type="match status" value="7"/>
</dbReference>
<keyword evidence="6 13" id="KW-0732">Signal</keyword>
<dbReference type="SUPFAM" id="SSF49899">
    <property type="entry name" value="Concanavalin A-like lectins/glucanases"/>
    <property type="match status" value="1"/>
</dbReference>
<feature type="disulfide bond" evidence="10">
    <location>
        <begin position="857"/>
        <end position="866"/>
    </location>
</feature>
<feature type="disulfide bond" evidence="10">
    <location>
        <begin position="1283"/>
        <end position="1292"/>
    </location>
</feature>
<evidence type="ECO:0000256" key="4">
    <source>
        <dbReference type="ARBA" id="ARBA00022536"/>
    </source>
</evidence>
<feature type="compositionally biased region" description="Basic residues" evidence="12">
    <location>
        <begin position="1636"/>
        <end position="1646"/>
    </location>
</feature>
<feature type="region of interest" description="Disordered" evidence="12">
    <location>
        <begin position="1605"/>
        <end position="1646"/>
    </location>
</feature>
<feature type="domain" description="EGF-like" evidence="16">
    <location>
        <begin position="986"/>
        <end position="1022"/>
    </location>
</feature>
<sequence length="2023" mass="227165">MSRIKFLLLLFLCWESETSSCPSECSCHHRNIVDCSKRGLLRIPLLFPSDTKVLNLSENSINHLPSLGFDGAEALEVIDLSGNEISAVGANTFLSLPSLRTIRLERNNIKCLHHDAFRGLRNLESLFLSWNKFETLPSGLLDGTRRLEDLELEGNPLKCDCHINWLMAWLQRAPSLSGGAECHKPSYLQGQKLTDINYEQLKCTRNVDINDCKSLPLWSCPSSCKCVDGIVDCRSRKLVNIPSHFPDDSTEIRLEQNQITEIPPQAFAGYRRLRRIDLSNNEIRSIAPDAFRGLKALTSLVLYGNRITSLPTQVFNGLSSLQLLLMNSNKIQCLRRDTFRDLKSINLLSLYDNKIQSLENGTFSGLINMQTLHLARNPFLCDCHLSWLVYWLDKNPVETSGARCEEPKRMHKKKLTSLKWEELSCGSGSGKAHSHCPLNVDCPQECFCEGSIVDCSRRQLNEIPGNIPTSTTKLLLNDNLISKIPALGLFNRLPNLKILDASRNMIDSIEEGAFEGATSIIEISLAENIISKVSNKLFYGLNNLQTLSLYSNKISCVTPGAFDPLSKLSSLNLIANPFNCNCHIAWFADWLKSKGFTNGGPRCAYPSHLKARTIHSLPSNEFRCTSKNDVGCLGDNYCPPECTCTGTIVRCSHAKLTEIPEGLPRETSELYLDVNDIHSINSDRLKHLKSLSRLDLSNNKINVLPPVIFANLTRLATLIVSYNKLQCIQEDAFAGLKNLRILSLHGNDISTIPEKAFTHTSSITHLALGSNPFYCDCNLKWLSEWVKTDYIEPGIAKCAYPSLLKDKLLWTSLSEKFVCNEEIPSNILAKCDLCHTSPCQNGAMCNPLPNRDYQCICAPGFYGKNCDSVIDACYGNPCVNGATCKVVEAGRFKCICPSGFEGVRCETNTDDCSKHICENNSTCVDKIGEYECTCSLGFSGKYCEKKIPFCKKEFNPCMNAGKCVDHFTHYTCECKAGFSGANCTKNIDDCLNHMCQNGGTCEDGIDSYTCKCPQEFGGKFCEIEPMVAQLYPQTSPCQQHDCKHGICFQPPGSNNYICKCAPGYSGKRCEYLTSLSFIHNTSYVEMEALNVKPKANITIIFATEQQNGVLLYTGDNQHLAVELFRGRIRVSYDVGNYPVSTMFSYELLSDGKYHRVELLAIKKNFTLRVDGGIARSIVNEGNNEYLEIRNSLFIAGVPEDVGHKSLKQWHLRNSTSFKGCIKEVYVNDKLSDFLQAAKVRHKVTPGCSLYQDEQPTDPCVDHKCKHEGECRSKNDGTSYECICKPHFTGHFCQIRASNSQRDREHRRKKDRNRRKNKKCRKQKYNDYFIQKDGCRSKRPYKMVKCLGDESTCGPTKTKRRKIKFVCPDGSKYRKEVEMVRRCGHRKPSWGLVEDIIVTLNKTSPQIQRLTTSRSSARNGAMPSKSCTARMVRISARKNANPKANITQAHREPTTPDDDPVSTPQANTLSFPNPAVVTRQLFSPIPQSTTADPQTSTTQASSLASQPTATTVSPATLALSQTCLAAPSYSTTPPTTQPATHPSKHQQPCPDRNNLLTITGVTTGMLHQEPKTLHSSLANNKYGPASVLWECTLSPFVVPKSWLTDSSPRSPTHRFNMFRQDQDPDHLVDLKSPSTAPHRRRTDPRHHSQYHKVPLWSNRSQICWLQRLVEQLAGFSDTTSAKFMPLRPLLCPKNPYICTEDHLSAFEEVKKCLVLPPIITNLRATLNNIDISQIKCDPITLKGIARDPILAQASQNDPVFHLLEDNILEKNDNKILILIIIPRLKRNQILHRLHSSHQGTEKTLKLVRQTIFWSGITADIRNLLEACEECQSRRSSLTGPYPQRSFSGDYNRFFFEVRGKHYLAIVDRYSNFLLVHKFMSTPSSKSVISSLLHHIGSFGSASQNCFLEGLLELRNTPPRLGSLSTSQIVFRRPMQSRLPTHNLSVVGDWQGRLNDHERRIAKQHEYAKKNYFDKTANQLKPIPTGPKVWVQDPTSKIWATKATVQGKRNKIESIFSPSIGQNPM</sequence>
<dbReference type="FunFam" id="3.80.10.10:FF:000004">
    <property type="entry name" value="Slit guidance ligand 2"/>
    <property type="match status" value="1"/>
</dbReference>
<feature type="region of interest" description="Disordered" evidence="12">
    <location>
        <begin position="1484"/>
        <end position="1506"/>
    </location>
</feature>
<keyword evidence="18" id="KW-1185">Reference proteome</keyword>
<reference evidence="17" key="1">
    <citation type="submission" date="2021-02" db="EMBL/GenBank/DDBJ databases">
        <authorList>
            <person name="Bekaert M."/>
        </authorList>
    </citation>
    <scope>NUCLEOTIDE SEQUENCE</scope>
    <source>
        <strain evidence="17">IoA-00</strain>
    </source>
</reference>
<feature type="domain" description="EGF-like" evidence="16">
    <location>
        <begin position="1033"/>
        <end position="1070"/>
    </location>
</feature>
<evidence type="ECO:0000313" key="17">
    <source>
        <dbReference type="EMBL" id="CAF3018880.1"/>
    </source>
</evidence>
<dbReference type="InterPro" id="IPR013032">
    <property type="entry name" value="EGF-like_CS"/>
</dbReference>
<evidence type="ECO:0000256" key="3">
    <source>
        <dbReference type="ARBA" id="ARBA00022525"/>
    </source>
</evidence>
<evidence type="ECO:0000256" key="5">
    <source>
        <dbReference type="ARBA" id="ARBA00022614"/>
    </source>
</evidence>
<feature type="compositionally biased region" description="Polar residues" evidence="12">
    <location>
        <begin position="1406"/>
        <end position="1417"/>
    </location>
</feature>
<keyword evidence="7" id="KW-0677">Repeat</keyword>
<dbReference type="InterPro" id="IPR001611">
    <property type="entry name" value="Leu-rich_rpt"/>
</dbReference>
<dbReference type="FunFam" id="1.10.340.70:FF:000001">
    <property type="entry name" value="Retrovirus-related Pol polyprotein from transposon gypsy-like Protein"/>
    <property type="match status" value="1"/>
</dbReference>
<dbReference type="SMART" id="SM00282">
    <property type="entry name" value="LamG"/>
    <property type="match status" value="1"/>
</dbReference>
<dbReference type="GO" id="GO:0007548">
    <property type="term" value="P:sex differentiation"/>
    <property type="evidence" value="ECO:0007669"/>
    <property type="project" value="UniProtKB-ARBA"/>
</dbReference>
<dbReference type="Gene3D" id="2.60.120.200">
    <property type="match status" value="1"/>
</dbReference>
<evidence type="ECO:0000256" key="6">
    <source>
        <dbReference type="ARBA" id="ARBA00022729"/>
    </source>
</evidence>
<feature type="disulfide bond" evidence="10">
    <location>
        <begin position="974"/>
        <end position="983"/>
    </location>
</feature>
<dbReference type="SMART" id="SM00082">
    <property type="entry name" value="LRRCT"/>
    <property type="match status" value="4"/>
</dbReference>
<dbReference type="GO" id="GO:0048608">
    <property type="term" value="P:reproductive structure development"/>
    <property type="evidence" value="ECO:0007669"/>
    <property type="project" value="UniProtKB-ARBA"/>
</dbReference>
<dbReference type="GO" id="GO:0048495">
    <property type="term" value="F:Roundabout binding"/>
    <property type="evidence" value="ECO:0007669"/>
    <property type="project" value="TreeGrafter"/>
</dbReference>
<dbReference type="PROSITE" id="PS00010">
    <property type="entry name" value="ASX_HYDROXYL"/>
    <property type="match status" value="3"/>
</dbReference>
<dbReference type="InterPro" id="IPR006207">
    <property type="entry name" value="Cys_knot_C"/>
</dbReference>
<dbReference type="FunFam" id="2.60.120.200:FF:000134">
    <property type="entry name" value="Slit 2"/>
    <property type="match status" value="1"/>
</dbReference>
<dbReference type="GO" id="GO:0009986">
    <property type="term" value="C:cell surface"/>
    <property type="evidence" value="ECO:0007669"/>
    <property type="project" value="UniProtKB-ARBA"/>
</dbReference>
<dbReference type="InterPro" id="IPR003591">
    <property type="entry name" value="Leu-rich_rpt_typical-subtyp"/>
</dbReference>